<reference evidence="3" key="3">
    <citation type="submission" date="2024-09" db="EMBL/GenBank/DDBJ databases">
        <authorList>
            <person name="Sun Q."/>
            <person name="Mori K."/>
        </authorList>
    </citation>
    <scope>NUCLEOTIDE SEQUENCE</scope>
    <source>
        <strain evidence="3">CCM 7491</strain>
    </source>
</reference>
<dbReference type="InterPro" id="IPR037523">
    <property type="entry name" value="VOC_core"/>
</dbReference>
<evidence type="ECO:0000313" key="6">
    <source>
        <dbReference type="Proteomes" id="UP001595681"/>
    </source>
</evidence>
<feature type="binding site" evidence="1">
    <location>
        <position position="510"/>
    </location>
    <ligand>
        <name>Mg(2+)</name>
        <dbReference type="ChEBI" id="CHEBI:18420"/>
    </ligand>
</feature>
<comment type="function">
    <text evidence="1">Catalyzes the conversion of 3-dehydroshikimate to protocatechuate (3,4-dihydroxybenzoate), a common intermediate of quinate and shikimate degradation pathways.</text>
</comment>
<dbReference type="InterPro" id="IPR013022">
    <property type="entry name" value="Xyl_isomerase-like_TIM-brl"/>
</dbReference>
<keyword evidence="1" id="KW-0479">Metal-binding</keyword>
<keyword evidence="3" id="KW-0413">Isomerase</keyword>
<reference evidence="3" key="1">
    <citation type="journal article" date="2014" name="Int. J. Syst. Evol. Microbiol.">
        <title>Complete genome of a new Firmicutes species belonging to the dominant human colonic microbiota ('Ruminococcus bicirculans') reveals two chromosomes and a selective capacity to utilize plant glucans.</title>
        <authorList>
            <consortium name="NISC Comparative Sequencing Program"/>
            <person name="Wegmann U."/>
            <person name="Louis P."/>
            <person name="Goesmann A."/>
            <person name="Henrissat B."/>
            <person name="Duncan S.H."/>
            <person name="Flint H.J."/>
        </authorList>
    </citation>
    <scope>NUCLEOTIDE SEQUENCE</scope>
    <source>
        <strain evidence="3">CCM 7491</strain>
    </source>
</reference>
<feature type="binding site" evidence="1">
    <location>
        <position position="165"/>
    </location>
    <ligand>
        <name>a divalent metal cation</name>
        <dbReference type="ChEBI" id="CHEBI:60240"/>
        <note>catalytic</note>
    </ligand>
</feature>
<protein>
    <recommendedName>
        <fullName evidence="1">3-dehydroshikimate dehydratase</fullName>
        <shortName evidence="1">DSD</shortName>
        <ecNumber evidence="1">4.2.1.118</ecNumber>
    </recommendedName>
</protein>
<feature type="binding site" evidence="1">
    <location>
        <position position="432"/>
    </location>
    <ligand>
        <name>Mg(2+)</name>
        <dbReference type="ChEBI" id="CHEBI:18420"/>
    </ligand>
</feature>
<dbReference type="GO" id="GO:0016853">
    <property type="term" value="F:isomerase activity"/>
    <property type="evidence" value="ECO:0007669"/>
    <property type="project" value="UniProtKB-KW"/>
</dbReference>
<dbReference type="InterPro" id="IPR043700">
    <property type="entry name" value="DSD"/>
</dbReference>
<dbReference type="PANTHER" id="PTHR12110">
    <property type="entry name" value="HYDROXYPYRUVATE ISOMERASE"/>
    <property type="match status" value="1"/>
</dbReference>
<keyword evidence="3" id="KW-0560">Oxidoreductase</keyword>
<comment type="similarity">
    <text evidence="1">Belongs to the bacterial two-domain DSD family.</text>
</comment>
<dbReference type="RefSeq" id="WP_380797921.1">
    <property type="nucleotide sequence ID" value="NZ_JBHRVU010000005.1"/>
</dbReference>
<dbReference type="Pfam" id="PF01261">
    <property type="entry name" value="AP_endonuc_2"/>
    <property type="match status" value="1"/>
</dbReference>
<keyword evidence="6" id="KW-1185">Reference proteome</keyword>
<dbReference type="PANTHER" id="PTHR12110:SF21">
    <property type="entry name" value="XYLOSE ISOMERASE-LIKE TIM BARREL DOMAIN-CONTAINING PROTEIN"/>
    <property type="match status" value="1"/>
</dbReference>
<proteinExistence type="inferred from homology"/>
<dbReference type="EMBL" id="JBHRVU010000005">
    <property type="protein sequence ID" value="MFC3444450.1"/>
    <property type="molecule type" value="Genomic_DNA"/>
</dbReference>
<evidence type="ECO:0000313" key="4">
    <source>
        <dbReference type="EMBL" id="MFC3444450.1"/>
    </source>
</evidence>
<feature type="binding site" evidence="1">
    <location>
        <position position="191"/>
    </location>
    <ligand>
        <name>a divalent metal cation</name>
        <dbReference type="ChEBI" id="CHEBI:60240"/>
        <note>catalytic</note>
    </ligand>
</feature>
<dbReference type="EMBL" id="JBHRVU010000005">
    <property type="protein sequence ID" value="MFC3443244.1"/>
    <property type="molecule type" value="Genomic_DNA"/>
</dbReference>
<dbReference type="EMBL" id="JBHRVU010000006">
    <property type="protein sequence ID" value="MFC3444465.1"/>
    <property type="molecule type" value="Genomic_DNA"/>
</dbReference>
<dbReference type="HAMAP" id="MF_02238">
    <property type="entry name" value="DSD"/>
    <property type="match status" value="1"/>
</dbReference>
<reference evidence="6" key="2">
    <citation type="journal article" date="2019" name="Int. J. Syst. Evol. Microbiol.">
        <title>The Global Catalogue of Microorganisms (GCM) 10K type strain sequencing project: providing services to taxonomists for standard genome sequencing and annotation.</title>
        <authorList>
            <consortium name="The Broad Institute Genomics Platform"/>
            <consortium name="The Broad Institute Genome Sequencing Center for Infectious Disease"/>
            <person name="Wu L."/>
            <person name="Ma J."/>
        </authorList>
    </citation>
    <scope>NUCLEOTIDE SEQUENCE [LARGE SCALE GENOMIC DNA]</scope>
    <source>
        <strain evidence="6">CCM 7491</strain>
    </source>
</reference>
<comment type="cofactor">
    <cofactor evidence="1">
        <name>a divalent metal cation</name>
        <dbReference type="ChEBI" id="CHEBI:60240"/>
    </cofactor>
</comment>
<dbReference type="PROSITE" id="PS51819">
    <property type="entry name" value="VOC"/>
    <property type="match status" value="1"/>
</dbReference>
<evidence type="ECO:0000313" key="5">
    <source>
        <dbReference type="EMBL" id="MFC3444465.1"/>
    </source>
</evidence>
<dbReference type="Gene3D" id="3.10.180.10">
    <property type="entry name" value="2,3-Dihydroxybiphenyl 1,2-Dioxygenase, domain 1"/>
    <property type="match status" value="2"/>
</dbReference>
<organism evidence="3 6">
    <name type="scientific">Sphingobium rhizovicinum</name>
    <dbReference type="NCBI Taxonomy" id="432308"/>
    <lineage>
        <taxon>Bacteria</taxon>
        <taxon>Pseudomonadati</taxon>
        <taxon>Pseudomonadota</taxon>
        <taxon>Alphaproteobacteria</taxon>
        <taxon>Sphingomonadales</taxon>
        <taxon>Sphingomonadaceae</taxon>
        <taxon>Sphingobium</taxon>
    </lineage>
</organism>
<comment type="pathway">
    <text evidence="1">Aromatic compound metabolism; 3,4-dihydroxybenzoate biosynthesis.</text>
</comment>
<feature type="binding site" evidence="1">
    <location>
        <position position="239"/>
    </location>
    <ligand>
        <name>a divalent metal cation</name>
        <dbReference type="ChEBI" id="CHEBI:60240"/>
        <note>catalytic</note>
    </ligand>
</feature>
<feature type="domain" description="VOC" evidence="2">
    <location>
        <begin position="429"/>
        <end position="578"/>
    </location>
</feature>
<name>A0ABV7NLF2_9SPHN</name>
<comment type="caution">
    <text evidence="3">The sequence shown here is derived from an EMBL/GenBank/DDBJ whole genome shotgun (WGS) entry which is preliminary data.</text>
</comment>
<dbReference type="InterPro" id="IPR050312">
    <property type="entry name" value="IolE/XylAMocC-like"/>
</dbReference>
<feature type="binding site" evidence="1">
    <location>
        <position position="587"/>
    </location>
    <ligand>
        <name>Mg(2+)</name>
        <dbReference type="ChEBI" id="CHEBI:18420"/>
    </ligand>
</feature>
<dbReference type="SUPFAM" id="SSF51658">
    <property type="entry name" value="Xylose isomerase-like"/>
    <property type="match status" value="1"/>
</dbReference>
<gene>
    <name evidence="3" type="ORF">ACFOKF_18995</name>
    <name evidence="4" type="ORF">ACFOKF_25235</name>
    <name evidence="5" type="ORF">ACFOKF_25335</name>
</gene>
<keyword evidence="3" id="KW-0223">Dioxygenase</keyword>
<dbReference type="InterPro" id="IPR029068">
    <property type="entry name" value="Glyas_Bleomycin-R_OHBP_Dase"/>
</dbReference>
<dbReference type="Gene3D" id="3.20.20.150">
    <property type="entry name" value="Divalent-metal-dependent TIM barrel enzymes"/>
    <property type="match status" value="1"/>
</dbReference>
<dbReference type="EC" id="4.2.1.118" evidence="1"/>
<feature type="binding site" evidence="1">
    <location>
        <position position="134"/>
    </location>
    <ligand>
        <name>a divalent metal cation</name>
        <dbReference type="ChEBI" id="CHEBI:60240"/>
        <note>catalytic</note>
    </ligand>
</feature>
<sequence>MTFGIATVSLSGTLEEKLRAAAAAGFDGVEIFENDLIASPLSPREVRAMMDDLGLGCMLYQPFRDFEGMPGAMRQRALDRAEAKFDLMGDLGADRILVCSNCSPHALGERNRIVADLQELGERAGKRSIIVGYEALAWGRHVFDHRDAWAIVEAVDHPHIGIILDSFHSLSRGIPSESIQAIPGDKIAFVQLADAPRLEMDLLYWSRHFRNFPGQGGLPVADYVAEIIRTGYDGPLSLEIFNDRFRGWSPDLIAADGLRSLRHVEDAAERLLGRTPAVPAPPAAVRPEFVEFAVNAQDAPALEQMFGSLGFARTGVHRTKAVTRWQAGSVNLVINAQPDSFGQGFERAHGPSICAVGLAVPDRDAVAARAAFLDIGQVDQAEAPGNLSVPALRGIGGSLIYLIGEEEIPAVWDTEFEPTGAAVDPHPLTIDHLAAVVRIDEYLSWQLYWRALFGLEQSLQSDVIDPSGLVLSQPLRSADGALRLTLNASDAAGTLSSRFVGHNFGGGYQHIAFASDDLTATAHRIAEKGADILPIGGNYYADLAARFGLDGATRTQLRDAHILYDADDAGDYRQLYSRAFQKRFFFEFVERRGYEGYGAPNAGVRLASQERFRTA</sequence>
<dbReference type="GO" id="GO:0051213">
    <property type="term" value="F:dioxygenase activity"/>
    <property type="evidence" value="ECO:0007669"/>
    <property type="project" value="UniProtKB-KW"/>
</dbReference>
<evidence type="ECO:0000259" key="2">
    <source>
        <dbReference type="PROSITE" id="PS51819"/>
    </source>
</evidence>
<dbReference type="Proteomes" id="UP001595681">
    <property type="component" value="Unassembled WGS sequence"/>
</dbReference>
<evidence type="ECO:0000313" key="3">
    <source>
        <dbReference type="EMBL" id="MFC3443244.1"/>
    </source>
</evidence>
<evidence type="ECO:0000256" key="1">
    <source>
        <dbReference type="HAMAP-Rule" id="MF_02238"/>
    </source>
</evidence>
<comment type="catalytic activity">
    <reaction evidence="1">
        <text>3-dehydroshikimate = 3,4-dihydroxybenzoate + H2O</text>
        <dbReference type="Rhea" id="RHEA:24848"/>
        <dbReference type="ChEBI" id="CHEBI:15377"/>
        <dbReference type="ChEBI" id="CHEBI:16630"/>
        <dbReference type="ChEBI" id="CHEBI:36241"/>
        <dbReference type="EC" id="4.2.1.118"/>
    </reaction>
</comment>
<dbReference type="InterPro" id="IPR036237">
    <property type="entry name" value="Xyl_isomerase-like_sf"/>
</dbReference>
<dbReference type="SUPFAM" id="SSF54593">
    <property type="entry name" value="Glyoxalase/Bleomycin resistance protein/Dihydroxybiphenyl dioxygenase"/>
    <property type="match status" value="1"/>
</dbReference>
<accession>A0ABV7NLF2</accession>
<keyword evidence="1" id="KW-0456">Lyase</keyword>
<dbReference type="Pfam" id="PF14696">
    <property type="entry name" value="Glyoxalase_5"/>
    <property type="match status" value="1"/>
</dbReference>